<name>A0ABV7EQ18_9GAMM</name>
<keyword evidence="3" id="KW-1185">Reference proteome</keyword>
<accession>A0ABV7EQ18</accession>
<dbReference type="RefSeq" id="WP_380688021.1">
    <property type="nucleotide sequence ID" value="NZ_JBHRSS010000003.1"/>
</dbReference>
<dbReference type="PANTHER" id="PTHR35716">
    <property type="entry name" value="OS05G0574700 PROTEIN-RELATED"/>
    <property type="match status" value="1"/>
</dbReference>
<proteinExistence type="predicted"/>
<evidence type="ECO:0000313" key="2">
    <source>
        <dbReference type="EMBL" id="MFC3103722.1"/>
    </source>
</evidence>
<evidence type="ECO:0000313" key="3">
    <source>
        <dbReference type="Proteomes" id="UP001595462"/>
    </source>
</evidence>
<gene>
    <name evidence="2" type="ORF">ACFOSU_07440</name>
</gene>
<feature type="chain" id="PRO_5045809109" evidence="1">
    <location>
        <begin position="26"/>
        <end position="153"/>
    </location>
</feature>
<keyword evidence="1" id="KW-0732">Signal</keyword>
<protein>
    <submittedName>
        <fullName evidence="2">DUF4864 domain-containing protein</fullName>
    </submittedName>
</protein>
<dbReference type="InterPro" id="IPR032347">
    <property type="entry name" value="DUF4864"/>
</dbReference>
<sequence>MRSHRFVVVARFTLALLLFAAAGHAASSGPSPELTPTDVVRLQLEAFRADDARGAYRFASPGNRGMIGSPAEFAQLIKRQYADMLTQTSARVSLKQRDDDTAQVLAELQQVNGQETAYVFFLSRQQEGDCNGCWMTDGVFPLQPANDQPLYSI</sequence>
<comment type="caution">
    <text evidence="2">The sequence shown here is derived from an EMBL/GenBank/DDBJ whole genome shotgun (WGS) entry which is preliminary data.</text>
</comment>
<dbReference type="Proteomes" id="UP001595462">
    <property type="component" value="Unassembled WGS sequence"/>
</dbReference>
<feature type="signal peptide" evidence="1">
    <location>
        <begin position="1"/>
        <end position="25"/>
    </location>
</feature>
<dbReference type="EMBL" id="JBHRSS010000003">
    <property type="protein sequence ID" value="MFC3103722.1"/>
    <property type="molecule type" value="Genomic_DNA"/>
</dbReference>
<evidence type="ECO:0000256" key="1">
    <source>
        <dbReference type="SAM" id="SignalP"/>
    </source>
</evidence>
<reference evidence="3" key="1">
    <citation type="journal article" date="2019" name="Int. J. Syst. Evol. Microbiol.">
        <title>The Global Catalogue of Microorganisms (GCM) 10K type strain sequencing project: providing services to taxonomists for standard genome sequencing and annotation.</title>
        <authorList>
            <consortium name="The Broad Institute Genomics Platform"/>
            <consortium name="The Broad Institute Genome Sequencing Center for Infectious Disease"/>
            <person name="Wu L."/>
            <person name="Ma J."/>
        </authorList>
    </citation>
    <scope>NUCLEOTIDE SEQUENCE [LARGE SCALE GENOMIC DNA]</scope>
    <source>
        <strain evidence="3">KCTC 52640</strain>
    </source>
</reference>
<organism evidence="2 3">
    <name type="scientific">Salinisphaera aquimarina</name>
    <dbReference type="NCBI Taxonomy" id="2094031"/>
    <lineage>
        <taxon>Bacteria</taxon>
        <taxon>Pseudomonadati</taxon>
        <taxon>Pseudomonadota</taxon>
        <taxon>Gammaproteobacteria</taxon>
        <taxon>Salinisphaerales</taxon>
        <taxon>Salinisphaeraceae</taxon>
        <taxon>Salinisphaera</taxon>
    </lineage>
</organism>
<dbReference type="Pfam" id="PF16156">
    <property type="entry name" value="DUF4864"/>
    <property type="match status" value="1"/>
</dbReference>